<sequence length="34" mass="3805">MTNPARHEQDSIKLNPVNTNCSQQSDTVAFPTFL</sequence>
<evidence type="ECO:0000313" key="3">
    <source>
        <dbReference type="Proteomes" id="UP000000238"/>
    </source>
</evidence>
<feature type="compositionally biased region" description="Basic and acidic residues" evidence="1">
    <location>
        <begin position="1"/>
        <end position="11"/>
    </location>
</feature>
<accession>Q2SHS6</accession>
<evidence type="ECO:0000256" key="1">
    <source>
        <dbReference type="SAM" id="MobiDB-lite"/>
    </source>
</evidence>
<dbReference type="AlphaFoldDB" id="Q2SHS6"/>
<gene>
    <name evidence="2" type="ordered locus">HCH_03032</name>
</gene>
<reference evidence="2 3" key="1">
    <citation type="journal article" date="2005" name="Nucleic Acids Res.">
        <title>Genomic blueprint of Hahella chejuensis, a marine microbe producing an algicidal agent.</title>
        <authorList>
            <person name="Jeong H."/>
            <person name="Yim J.H."/>
            <person name="Lee C."/>
            <person name="Choi S.-H."/>
            <person name="Park Y.K."/>
            <person name="Yoon S.H."/>
            <person name="Hur C.-G."/>
            <person name="Kang H.-Y."/>
            <person name="Kim D."/>
            <person name="Lee H.H."/>
            <person name="Park K.H."/>
            <person name="Park S.-H."/>
            <person name="Park H.-S."/>
            <person name="Lee H.K."/>
            <person name="Oh T.K."/>
            <person name="Kim J.F."/>
        </authorList>
    </citation>
    <scope>NUCLEOTIDE SEQUENCE [LARGE SCALE GENOMIC DNA]</scope>
    <source>
        <strain evidence="2 3">KCTC 2396</strain>
    </source>
</reference>
<feature type="region of interest" description="Disordered" evidence="1">
    <location>
        <begin position="1"/>
        <end position="23"/>
    </location>
</feature>
<keyword evidence="3" id="KW-1185">Reference proteome</keyword>
<protein>
    <submittedName>
        <fullName evidence="2">Uncharacterized protein</fullName>
    </submittedName>
</protein>
<dbReference type="EMBL" id="CP000155">
    <property type="protein sequence ID" value="ABC29798.1"/>
    <property type="molecule type" value="Genomic_DNA"/>
</dbReference>
<name>Q2SHS6_HAHCH</name>
<organism evidence="2 3">
    <name type="scientific">Hahella chejuensis (strain KCTC 2396)</name>
    <dbReference type="NCBI Taxonomy" id="349521"/>
    <lineage>
        <taxon>Bacteria</taxon>
        <taxon>Pseudomonadati</taxon>
        <taxon>Pseudomonadota</taxon>
        <taxon>Gammaproteobacteria</taxon>
        <taxon>Oceanospirillales</taxon>
        <taxon>Hahellaceae</taxon>
        <taxon>Hahella</taxon>
    </lineage>
</organism>
<dbReference type="Proteomes" id="UP000000238">
    <property type="component" value="Chromosome"/>
</dbReference>
<dbReference type="KEGG" id="hch:HCH_03032"/>
<evidence type="ECO:0000313" key="2">
    <source>
        <dbReference type="EMBL" id="ABC29798.1"/>
    </source>
</evidence>
<proteinExistence type="predicted"/>
<dbReference type="HOGENOM" id="CLU_3374046_0_0_6"/>